<evidence type="ECO:0000313" key="4">
    <source>
        <dbReference type="EMBL" id="CAK7231751.1"/>
    </source>
</evidence>
<reference evidence="4 5" key="1">
    <citation type="submission" date="2024-01" db="EMBL/GenBank/DDBJ databases">
        <authorList>
            <person name="Allen C."/>
            <person name="Tagirdzhanova G."/>
        </authorList>
    </citation>
    <scope>NUCLEOTIDE SEQUENCE [LARGE SCALE GENOMIC DNA]</scope>
</reference>
<dbReference type="InterPro" id="IPR036148">
    <property type="entry name" value="MmgE/PrpD_sf"/>
</dbReference>
<dbReference type="SUPFAM" id="SSF103378">
    <property type="entry name" value="2-methylcitrate dehydratase PrpD"/>
    <property type="match status" value="1"/>
</dbReference>
<evidence type="ECO:0000256" key="1">
    <source>
        <dbReference type="ARBA" id="ARBA00006174"/>
    </source>
</evidence>
<accession>A0ABP0CK32</accession>
<evidence type="ECO:0000259" key="2">
    <source>
        <dbReference type="Pfam" id="PF03972"/>
    </source>
</evidence>
<name>A0ABP0CK32_9PEZI</name>
<protein>
    <recommendedName>
        <fullName evidence="6">2-methylcitrate dehydratase</fullName>
    </recommendedName>
</protein>
<dbReference type="InterPro" id="IPR042188">
    <property type="entry name" value="MmgE/PrpD_sf_2"/>
</dbReference>
<organism evidence="4 5">
    <name type="scientific">Sporothrix bragantina</name>
    <dbReference type="NCBI Taxonomy" id="671064"/>
    <lineage>
        <taxon>Eukaryota</taxon>
        <taxon>Fungi</taxon>
        <taxon>Dikarya</taxon>
        <taxon>Ascomycota</taxon>
        <taxon>Pezizomycotina</taxon>
        <taxon>Sordariomycetes</taxon>
        <taxon>Sordariomycetidae</taxon>
        <taxon>Ophiostomatales</taxon>
        <taxon>Ophiostomataceae</taxon>
        <taxon>Sporothrix</taxon>
    </lineage>
</organism>
<comment type="caution">
    <text evidence="4">The sequence shown here is derived from an EMBL/GenBank/DDBJ whole genome shotgun (WGS) entry which is preliminary data.</text>
</comment>
<dbReference type="Proteomes" id="UP001642406">
    <property type="component" value="Unassembled WGS sequence"/>
</dbReference>
<gene>
    <name evidence="4" type="ORF">SBRCBS47491_008038</name>
</gene>
<dbReference type="Pfam" id="PF19305">
    <property type="entry name" value="MmgE_PrpD_C"/>
    <property type="match status" value="1"/>
</dbReference>
<feature type="domain" description="MmgE/PrpD N-terminal" evidence="2">
    <location>
        <begin position="53"/>
        <end position="302"/>
    </location>
</feature>
<evidence type="ECO:0000259" key="3">
    <source>
        <dbReference type="Pfam" id="PF19305"/>
    </source>
</evidence>
<evidence type="ECO:0008006" key="6">
    <source>
        <dbReference type="Google" id="ProtNLM"/>
    </source>
</evidence>
<dbReference type="PANTHER" id="PTHR16943:SF8">
    <property type="entry name" value="2-METHYLCITRATE DEHYDRATASE"/>
    <property type="match status" value="1"/>
</dbReference>
<dbReference type="PANTHER" id="PTHR16943">
    <property type="entry name" value="2-METHYLCITRATE DEHYDRATASE-RELATED"/>
    <property type="match status" value="1"/>
</dbReference>
<dbReference type="InterPro" id="IPR005656">
    <property type="entry name" value="MmgE_PrpD"/>
</dbReference>
<dbReference type="InterPro" id="IPR045337">
    <property type="entry name" value="MmgE_PrpD_C"/>
</dbReference>
<feature type="domain" description="MmgE/PrpD C-terminal" evidence="3">
    <location>
        <begin position="326"/>
        <end position="496"/>
    </location>
</feature>
<dbReference type="InterPro" id="IPR045336">
    <property type="entry name" value="MmgE_PrpD_N"/>
</dbReference>
<sequence length="510" mass="54102">MFTASVSARLAVASRRCQAVAARRLQQPAAFFSVSVSRRFGSPPSPPSPSRTQQLASWAATLRYNDLPPAVVEKTKDFFLDWYACAIGGRHHPAVRAIDAFARDQGPSVSSVSASGGSELLHAPAGANCTSAAFAALVNGAASHVVEQDDLHNSSMVHPATVVFPAALAVAQATPGANGKDLITACVAGYDVACRIGEFLGPTHYAKFHTTATAGVYGATAAASHLLKLDSTQMLSAIGTAGTQAAGLWQFLVDATHSKQVHTAKASFDGVFSAYATRAGLLGTADVLEGTSGMAAAMVPGNPNPKALTKNLGQDYSILHSSFKWHASCRHTHGSADGLLQIMNDHNLGAGDIASVTCHVYKAAIDVLGRTVIPETVHQSKFSMGFVLAVVAKYGRATVLDFTEAALEDPALQDFQKRVTMVLDDDIEAAFPVDWQARVVVTTKDGRRLEQFVATAKGDPALHLTRNELEEKARRIAEYAEIRDMAALEATFARVWQLEEAQDLMGFSIV</sequence>
<dbReference type="Pfam" id="PF03972">
    <property type="entry name" value="MmgE_PrpD_N"/>
    <property type="match status" value="1"/>
</dbReference>
<dbReference type="Gene3D" id="1.10.4100.10">
    <property type="entry name" value="2-methylcitrate dehydratase PrpD"/>
    <property type="match status" value="1"/>
</dbReference>
<proteinExistence type="inferred from homology"/>
<dbReference type="Gene3D" id="3.30.1330.120">
    <property type="entry name" value="2-methylcitrate dehydratase PrpD"/>
    <property type="match status" value="1"/>
</dbReference>
<dbReference type="EMBL" id="CAWUHC010000097">
    <property type="protein sequence ID" value="CAK7231751.1"/>
    <property type="molecule type" value="Genomic_DNA"/>
</dbReference>
<evidence type="ECO:0000313" key="5">
    <source>
        <dbReference type="Proteomes" id="UP001642406"/>
    </source>
</evidence>
<keyword evidence="5" id="KW-1185">Reference proteome</keyword>
<comment type="similarity">
    <text evidence="1">Belongs to the PrpD family.</text>
</comment>
<dbReference type="InterPro" id="IPR042183">
    <property type="entry name" value="MmgE/PrpD_sf_1"/>
</dbReference>